<evidence type="ECO:0000259" key="3">
    <source>
        <dbReference type="Pfam" id="PF16344"/>
    </source>
</evidence>
<keyword evidence="1" id="KW-0812">Transmembrane</keyword>
<dbReference type="Gene3D" id="2.60.120.1440">
    <property type="match status" value="1"/>
</dbReference>
<accession>A0A2P8GC34</accession>
<organism evidence="4 5">
    <name type="scientific">Dyadobacter jiangsuensis</name>
    <dbReference type="NCBI Taxonomy" id="1591085"/>
    <lineage>
        <taxon>Bacteria</taxon>
        <taxon>Pseudomonadati</taxon>
        <taxon>Bacteroidota</taxon>
        <taxon>Cytophagia</taxon>
        <taxon>Cytophagales</taxon>
        <taxon>Spirosomataceae</taxon>
        <taxon>Dyadobacter</taxon>
    </lineage>
</organism>
<dbReference type="PIRSF" id="PIRSF018266">
    <property type="entry name" value="FecR"/>
    <property type="match status" value="1"/>
</dbReference>
<dbReference type="InterPro" id="IPR032508">
    <property type="entry name" value="FecR_C"/>
</dbReference>
<name>A0A2P8GC34_9BACT</name>
<sequence length="347" mass="38786">MSIDTHSNAANDFPQSGMERFDFLMTRYLAGDASDPEKEELRRLTENGYEFRFQEWLDAHSDEDPAETTLPGKAREEILTNILGTTRPQAKRATMWWSWAAAVLLALGGFMWLTLRSSQTAEMNITRNDQPSRQDETQVVRGKQFLTLPDGSTVLMNEDAELTYSPASFRNGSRDVTLHGEAYFDIAHDPAKPFRVKSGTVVTRVLGTAFNVNMQENKVVVTVTRGLVEVGSTERVYAKIKPDEQITVNTRTEQYNTASVSATEETAWKDAYLVLDNIDLEKAGQLIGEHYGVKLAFSRAEVKKCRITASFMHHENLETVLTVLSKMIGATYTIDNGHVSIEGGSCD</sequence>
<keyword evidence="1" id="KW-0472">Membrane</keyword>
<dbReference type="InterPro" id="IPR012373">
    <property type="entry name" value="Ferrdict_sens_TM"/>
</dbReference>
<dbReference type="PANTHER" id="PTHR30273">
    <property type="entry name" value="PERIPLASMIC SIGNAL SENSOR AND SIGMA FACTOR ACTIVATOR FECR-RELATED"/>
    <property type="match status" value="1"/>
</dbReference>
<keyword evidence="1" id="KW-1133">Transmembrane helix</keyword>
<dbReference type="EMBL" id="PYAS01000003">
    <property type="protein sequence ID" value="PSL31507.1"/>
    <property type="molecule type" value="Genomic_DNA"/>
</dbReference>
<evidence type="ECO:0000313" key="4">
    <source>
        <dbReference type="EMBL" id="PSL31507.1"/>
    </source>
</evidence>
<dbReference type="Pfam" id="PF16344">
    <property type="entry name" value="FecR_C"/>
    <property type="match status" value="1"/>
</dbReference>
<evidence type="ECO:0000259" key="2">
    <source>
        <dbReference type="Pfam" id="PF04773"/>
    </source>
</evidence>
<dbReference type="RefSeq" id="WP_106594835.1">
    <property type="nucleotide sequence ID" value="NZ_PYAS01000003.1"/>
</dbReference>
<feature type="domain" description="Protein FecR C-terminal" evidence="3">
    <location>
        <begin position="272"/>
        <end position="340"/>
    </location>
</feature>
<dbReference type="PANTHER" id="PTHR30273:SF2">
    <property type="entry name" value="PROTEIN FECR"/>
    <property type="match status" value="1"/>
</dbReference>
<evidence type="ECO:0000256" key="1">
    <source>
        <dbReference type="SAM" id="Phobius"/>
    </source>
</evidence>
<feature type="transmembrane region" description="Helical" evidence="1">
    <location>
        <begin position="96"/>
        <end position="115"/>
    </location>
</feature>
<dbReference type="AlphaFoldDB" id="A0A2P8GC34"/>
<comment type="caution">
    <text evidence="4">The sequence shown here is derived from an EMBL/GenBank/DDBJ whole genome shotgun (WGS) entry which is preliminary data.</text>
</comment>
<proteinExistence type="predicted"/>
<keyword evidence="5" id="KW-1185">Reference proteome</keyword>
<feature type="domain" description="FecR protein" evidence="2">
    <location>
        <begin position="144"/>
        <end position="229"/>
    </location>
</feature>
<dbReference type="GO" id="GO:0016989">
    <property type="term" value="F:sigma factor antagonist activity"/>
    <property type="evidence" value="ECO:0007669"/>
    <property type="project" value="TreeGrafter"/>
</dbReference>
<evidence type="ECO:0000313" key="5">
    <source>
        <dbReference type="Proteomes" id="UP000241964"/>
    </source>
</evidence>
<protein>
    <submittedName>
        <fullName evidence="4">FecR family protein</fullName>
    </submittedName>
</protein>
<reference evidence="4 5" key="1">
    <citation type="submission" date="2018-03" db="EMBL/GenBank/DDBJ databases">
        <title>Genomic Encyclopedia of Archaeal and Bacterial Type Strains, Phase II (KMG-II): from individual species to whole genera.</title>
        <authorList>
            <person name="Goeker M."/>
        </authorList>
    </citation>
    <scope>NUCLEOTIDE SEQUENCE [LARGE SCALE GENOMIC DNA]</scope>
    <source>
        <strain evidence="4 5">DSM 29057</strain>
    </source>
</reference>
<dbReference type="OrthoDB" id="697544at2"/>
<dbReference type="Pfam" id="PF04773">
    <property type="entry name" value="FecR"/>
    <property type="match status" value="1"/>
</dbReference>
<dbReference type="Gene3D" id="3.55.50.30">
    <property type="match status" value="1"/>
</dbReference>
<dbReference type="Proteomes" id="UP000241964">
    <property type="component" value="Unassembled WGS sequence"/>
</dbReference>
<gene>
    <name evidence="4" type="ORF">CLV60_103373</name>
</gene>
<dbReference type="InterPro" id="IPR006860">
    <property type="entry name" value="FecR"/>
</dbReference>